<feature type="domain" description="Tf2-1-like SH3-like" evidence="1">
    <location>
        <begin position="13"/>
        <end position="58"/>
    </location>
</feature>
<sequence length="92" mass="10622">MALLRGPNRSITATRLSPRYMGPFRIVKRVGPVAYRLELPEIMQAFHKVFHVSMLKKCLHRGDEVLAEIPSDLQSNMIVEARPLRILEQRVK</sequence>
<dbReference type="PANTHER" id="PTHR46148">
    <property type="entry name" value="CHROMO DOMAIN-CONTAINING PROTEIN"/>
    <property type="match status" value="1"/>
</dbReference>
<reference evidence="2 3" key="1">
    <citation type="submission" date="2024-04" db="EMBL/GenBank/DDBJ databases">
        <title>Genome assembly C_amara_ONT_v2.</title>
        <authorList>
            <person name="Yant L."/>
            <person name="Moore C."/>
            <person name="Slenker M."/>
        </authorList>
    </citation>
    <scope>NUCLEOTIDE SEQUENCE [LARGE SCALE GENOMIC DNA]</scope>
    <source>
        <tissue evidence="2">Leaf</tissue>
    </source>
</reference>
<keyword evidence="3" id="KW-1185">Reference proteome</keyword>
<evidence type="ECO:0000313" key="2">
    <source>
        <dbReference type="EMBL" id="KAL1208840.1"/>
    </source>
</evidence>
<dbReference type="PANTHER" id="PTHR46148:SF57">
    <property type="entry name" value="OS12G0499874 PROTEIN"/>
    <property type="match status" value="1"/>
</dbReference>
<dbReference type="Proteomes" id="UP001558713">
    <property type="component" value="Unassembled WGS sequence"/>
</dbReference>
<evidence type="ECO:0000259" key="1">
    <source>
        <dbReference type="Pfam" id="PF24626"/>
    </source>
</evidence>
<name>A0ABD1BAB5_CARAN</name>
<proteinExistence type="predicted"/>
<organism evidence="2 3">
    <name type="scientific">Cardamine amara subsp. amara</name>
    <dbReference type="NCBI Taxonomy" id="228776"/>
    <lineage>
        <taxon>Eukaryota</taxon>
        <taxon>Viridiplantae</taxon>
        <taxon>Streptophyta</taxon>
        <taxon>Embryophyta</taxon>
        <taxon>Tracheophyta</taxon>
        <taxon>Spermatophyta</taxon>
        <taxon>Magnoliopsida</taxon>
        <taxon>eudicotyledons</taxon>
        <taxon>Gunneridae</taxon>
        <taxon>Pentapetalae</taxon>
        <taxon>rosids</taxon>
        <taxon>malvids</taxon>
        <taxon>Brassicales</taxon>
        <taxon>Brassicaceae</taxon>
        <taxon>Cardamineae</taxon>
        <taxon>Cardamine</taxon>
    </lineage>
</organism>
<protein>
    <recommendedName>
        <fullName evidence="1">Tf2-1-like SH3-like domain-containing protein</fullName>
    </recommendedName>
</protein>
<gene>
    <name evidence="2" type="ORF">V5N11_010518</name>
</gene>
<comment type="caution">
    <text evidence="2">The sequence shown here is derived from an EMBL/GenBank/DDBJ whole genome shotgun (WGS) entry which is preliminary data.</text>
</comment>
<dbReference type="InterPro" id="IPR056924">
    <property type="entry name" value="SH3_Tf2-1"/>
</dbReference>
<dbReference type="EMBL" id="JBANAX010000436">
    <property type="protein sequence ID" value="KAL1208840.1"/>
    <property type="molecule type" value="Genomic_DNA"/>
</dbReference>
<dbReference type="AlphaFoldDB" id="A0ABD1BAB5"/>
<evidence type="ECO:0000313" key="3">
    <source>
        <dbReference type="Proteomes" id="UP001558713"/>
    </source>
</evidence>
<dbReference type="Pfam" id="PF24626">
    <property type="entry name" value="SH3_Tf2-1"/>
    <property type="match status" value="1"/>
</dbReference>
<accession>A0ABD1BAB5</accession>